<name>A0A6C0G2K1_9BACL</name>
<keyword evidence="1" id="KW-1133">Transmembrane helix</keyword>
<reference evidence="2 3" key="1">
    <citation type="submission" date="2020-01" db="EMBL/GenBank/DDBJ databases">
        <title>Paenibacillus sp. nov., isolated from tomato rhizosphere.</title>
        <authorList>
            <person name="Weon H.-Y."/>
            <person name="Lee S.A."/>
        </authorList>
    </citation>
    <scope>NUCLEOTIDE SEQUENCE [LARGE SCALE GENOMIC DNA]</scope>
    <source>
        <strain evidence="2 3">12200R-189</strain>
    </source>
</reference>
<dbReference type="InterPro" id="IPR021257">
    <property type="entry name" value="DUF2809"/>
</dbReference>
<keyword evidence="1" id="KW-0472">Membrane</keyword>
<feature type="transmembrane region" description="Helical" evidence="1">
    <location>
        <begin position="108"/>
        <end position="129"/>
    </location>
</feature>
<accession>A0A6C0G2K1</accession>
<evidence type="ECO:0000313" key="2">
    <source>
        <dbReference type="EMBL" id="QHT60790.1"/>
    </source>
</evidence>
<protein>
    <submittedName>
        <fullName evidence="2">DUF2809 domain-containing protein</fullName>
    </submittedName>
</protein>
<dbReference type="Proteomes" id="UP000476064">
    <property type="component" value="Chromosome"/>
</dbReference>
<evidence type="ECO:0000313" key="3">
    <source>
        <dbReference type="Proteomes" id="UP000476064"/>
    </source>
</evidence>
<organism evidence="2 3">
    <name type="scientific">Paenibacillus lycopersici</name>
    <dbReference type="NCBI Taxonomy" id="2704462"/>
    <lineage>
        <taxon>Bacteria</taxon>
        <taxon>Bacillati</taxon>
        <taxon>Bacillota</taxon>
        <taxon>Bacilli</taxon>
        <taxon>Bacillales</taxon>
        <taxon>Paenibacillaceae</taxon>
        <taxon>Paenibacillus</taxon>
    </lineage>
</organism>
<keyword evidence="1" id="KW-0812">Transmembrane</keyword>
<dbReference type="KEGG" id="plyc:GXP70_13090"/>
<keyword evidence="3" id="KW-1185">Reference proteome</keyword>
<gene>
    <name evidence="2" type="ORF">GXP70_13090</name>
</gene>
<feature type="transmembrane region" description="Helical" evidence="1">
    <location>
        <begin position="35"/>
        <end position="55"/>
    </location>
</feature>
<feature type="transmembrane region" description="Helical" evidence="1">
    <location>
        <begin position="62"/>
        <end position="81"/>
    </location>
</feature>
<dbReference type="EMBL" id="CP048209">
    <property type="protein sequence ID" value="QHT60790.1"/>
    <property type="molecule type" value="Genomic_DNA"/>
</dbReference>
<dbReference type="AlphaFoldDB" id="A0A6C0G2K1"/>
<proteinExistence type="predicted"/>
<evidence type="ECO:0000256" key="1">
    <source>
        <dbReference type="SAM" id="Phobius"/>
    </source>
</evidence>
<dbReference type="Pfam" id="PF10990">
    <property type="entry name" value="DUF2809"/>
    <property type="match status" value="1"/>
</dbReference>
<dbReference type="RefSeq" id="WP_162357230.1">
    <property type="nucleotide sequence ID" value="NZ_CP048209.1"/>
</dbReference>
<sequence length="135" mass="14821">MPQIARRLGYALPTAAAIVLGLASRRFADRLPEWLALQAGDALWAAMIYFGCRLLRPARPILTAALAALLFCFAIECSQLYQPDWLNRIRHTTLGGLVLGQGFLAVDLARYAAGVGMAMLADAILRFVMRSRRTS</sequence>